<keyword evidence="1" id="KW-0150">Chloroplast</keyword>
<protein>
    <submittedName>
        <fullName evidence="1">Cytochrome b6-f complex subunit PetP</fullName>
    </submittedName>
</protein>
<sequence length="65" mass="8040">MDYSIDIKKIPIQIKLKFLHYFNKKLDIVGYKMVKHRYKVPIIELPDYTRIWIFQQEINTNKKIK</sequence>
<accession>A0A1Z1MGL0</accession>
<dbReference type="AlphaFoldDB" id="A0A1Z1MGL0"/>
<geneLocation type="chloroplast" evidence="1"/>
<proteinExistence type="predicted"/>
<dbReference type="RefSeq" id="YP_009396022.1">
    <property type="nucleotide sequence ID" value="NC_035280.1"/>
</dbReference>
<reference evidence="1" key="1">
    <citation type="journal article" date="2017" name="J. Phycol.">
        <title>Analysis of chloroplast genomes and a supermatrix inform reclassification of the Rhodomelaceae (Rhodophyta).</title>
        <authorList>
            <person name="Diaz-Tapia P."/>
            <person name="Maggs C.A."/>
            <person name="West J.A."/>
            <person name="Verbruggen H."/>
        </authorList>
    </citation>
    <scope>NUCLEOTIDE SEQUENCE</scope>
    <source>
        <strain evidence="1">PD888</strain>
    </source>
</reference>
<dbReference type="GeneID" id="33358145"/>
<keyword evidence="1" id="KW-0934">Plastid</keyword>
<evidence type="ECO:0000313" key="1">
    <source>
        <dbReference type="EMBL" id="ARW65208.1"/>
    </source>
</evidence>
<organism evidence="1">
    <name type="scientific">Dasya naccarioides</name>
    <dbReference type="NCBI Taxonomy" id="2007180"/>
    <lineage>
        <taxon>Eukaryota</taxon>
        <taxon>Rhodophyta</taxon>
        <taxon>Florideophyceae</taxon>
        <taxon>Rhodymeniophycidae</taxon>
        <taxon>Ceramiales</taxon>
        <taxon>Dasyaceae</taxon>
        <taxon>Dasya</taxon>
    </lineage>
</organism>
<name>A0A1Z1MGL0_9FLOR</name>
<gene>
    <name evidence="1" type="primary">petP</name>
</gene>
<dbReference type="EMBL" id="MF101436">
    <property type="protein sequence ID" value="ARW65208.1"/>
    <property type="molecule type" value="Genomic_DNA"/>
</dbReference>